<evidence type="ECO:0000256" key="1">
    <source>
        <dbReference type="ARBA" id="ARBA00022723"/>
    </source>
</evidence>
<feature type="signal peptide" evidence="9">
    <location>
        <begin position="1"/>
        <end position="21"/>
    </location>
</feature>
<protein>
    <recommendedName>
        <fullName evidence="5">GTPase HflX</fullName>
    </recommendedName>
    <alternativeName>
        <fullName evidence="5">GTP-binding protein HflX</fullName>
    </alternativeName>
</protein>
<dbReference type="GO" id="GO:0005737">
    <property type="term" value="C:cytoplasm"/>
    <property type="evidence" value="ECO:0007669"/>
    <property type="project" value="UniProtKB-SubCell"/>
</dbReference>
<feature type="chain" id="PRO_5019479514" description="GTPase HflX" evidence="9">
    <location>
        <begin position="22"/>
        <end position="413"/>
    </location>
</feature>
<keyword evidence="3 7" id="KW-0460">Magnesium</keyword>
<comment type="subunit">
    <text evidence="5">Monomer. Associates with the 50S ribosomal subunit.</text>
</comment>
<evidence type="ECO:0000259" key="10">
    <source>
        <dbReference type="PROSITE" id="PS51705"/>
    </source>
</evidence>
<dbReference type="RefSeq" id="WP_118765365.1">
    <property type="nucleotide sequence ID" value="NZ_CABJCF010000005.1"/>
</dbReference>
<evidence type="ECO:0000256" key="7">
    <source>
        <dbReference type="PIRSR" id="PIRSR006809-2"/>
    </source>
</evidence>
<evidence type="ECO:0000313" key="11">
    <source>
        <dbReference type="EMBL" id="RGT53702.1"/>
    </source>
</evidence>
<dbReference type="PANTHER" id="PTHR10229:SF4">
    <property type="entry name" value="GTPASE HFLX"/>
    <property type="match status" value="1"/>
</dbReference>
<dbReference type="Gene3D" id="3.40.50.300">
    <property type="entry name" value="P-loop containing nucleotide triphosphate hydrolases"/>
    <property type="match status" value="1"/>
</dbReference>
<dbReference type="GO" id="GO:0003924">
    <property type="term" value="F:GTPase activity"/>
    <property type="evidence" value="ECO:0007669"/>
    <property type="project" value="UniProtKB-UniRule"/>
</dbReference>
<feature type="binding site" evidence="6">
    <location>
        <begin position="318"/>
        <end position="321"/>
    </location>
    <ligand>
        <name>GTP</name>
        <dbReference type="ChEBI" id="CHEBI:37565"/>
    </ligand>
</feature>
<comment type="function">
    <text evidence="5">GTPase that associates with the 50S ribosomal subunit and may have a role during protein synthesis or ribosome biogenesis.</text>
</comment>
<keyword evidence="4 5" id="KW-0342">GTP-binding</keyword>
<comment type="similarity">
    <text evidence="5">Belongs to the TRAFAC class OBG-HflX-like GTPase superfamily. HflX GTPase family.</text>
</comment>
<dbReference type="Pfam" id="PF01926">
    <property type="entry name" value="MMR_HSR1"/>
    <property type="match status" value="1"/>
</dbReference>
<feature type="binding site" evidence="6">
    <location>
        <begin position="252"/>
        <end position="255"/>
    </location>
    <ligand>
        <name>GTP</name>
        <dbReference type="ChEBI" id="CHEBI:37565"/>
    </ligand>
</feature>
<accession>A0A412PAV2</accession>
<feature type="binding site" evidence="7">
    <location>
        <position position="233"/>
    </location>
    <ligand>
        <name>Mg(2+)</name>
        <dbReference type="ChEBI" id="CHEBI:18420"/>
    </ligand>
</feature>
<keyword evidence="1 7" id="KW-0479">Metal-binding</keyword>
<keyword evidence="9" id="KW-0732">Signal</keyword>
<organism evidence="11 12">
    <name type="scientific">Solobacterium moorei</name>
    <dbReference type="NCBI Taxonomy" id="102148"/>
    <lineage>
        <taxon>Bacteria</taxon>
        <taxon>Bacillati</taxon>
        <taxon>Bacillota</taxon>
        <taxon>Erysipelotrichia</taxon>
        <taxon>Erysipelotrichales</taxon>
        <taxon>Erysipelotrichaceae</taxon>
        <taxon>Solobacterium</taxon>
    </lineage>
</organism>
<comment type="caution">
    <text evidence="11">The sequence shown here is derived from an EMBL/GenBank/DDBJ whole genome shotgun (WGS) entry which is preliminary data.</text>
</comment>
<dbReference type="Pfam" id="PF13167">
    <property type="entry name" value="GTP-bdg_N"/>
    <property type="match status" value="1"/>
</dbReference>
<evidence type="ECO:0000256" key="8">
    <source>
        <dbReference type="SAM" id="Coils"/>
    </source>
</evidence>
<reference evidence="11 12" key="1">
    <citation type="submission" date="2018-08" db="EMBL/GenBank/DDBJ databases">
        <title>A genome reference for cultivated species of the human gut microbiota.</title>
        <authorList>
            <person name="Zou Y."/>
            <person name="Xue W."/>
            <person name="Luo G."/>
        </authorList>
    </citation>
    <scope>NUCLEOTIDE SEQUENCE [LARGE SCALE GENOMIC DNA]</scope>
    <source>
        <strain evidence="11 12">AF18-46</strain>
    </source>
</reference>
<comment type="cofactor">
    <cofactor evidence="7">
        <name>Mg(2+)</name>
        <dbReference type="ChEBI" id="CHEBI:18420"/>
    </cofactor>
</comment>
<dbReference type="InterPro" id="IPR016496">
    <property type="entry name" value="GTPase_HflX"/>
</dbReference>
<dbReference type="HAMAP" id="MF_00900">
    <property type="entry name" value="GTPase_HflX"/>
    <property type="match status" value="1"/>
</dbReference>
<feature type="binding site" evidence="6">
    <location>
        <begin position="335"/>
        <end position="337"/>
    </location>
    <ligand>
        <name>GTP</name>
        <dbReference type="ChEBI" id="CHEBI:37565"/>
    </ligand>
</feature>
<dbReference type="Gene3D" id="6.10.250.2860">
    <property type="match status" value="1"/>
</dbReference>
<dbReference type="GO" id="GO:0043022">
    <property type="term" value="F:ribosome binding"/>
    <property type="evidence" value="ECO:0007669"/>
    <property type="project" value="TreeGrafter"/>
</dbReference>
<dbReference type="PIRSF" id="PIRSF006809">
    <property type="entry name" value="GTP-binding_hflX_prd"/>
    <property type="match status" value="1"/>
</dbReference>
<keyword evidence="2 5" id="KW-0547">Nucleotide-binding</keyword>
<dbReference type="InterPro" id="IPR042108">
    <property type="entry name" value="GTPase_HflX_N_sf"/>
</dbReference>
<dbReference type="SUPFAM" id="SSF52540">
    <property type="entry name" value="P-loop containing nucleoside triphosphate hydrolases"/>
    <property type="match status" value="1"/>
</dbReference>
<dbReference type="InterPro" id="IPR030394">
    <property type="entry name" value="G_HFLX_dom"/>
</dbReference>
<feature type="binding site" evidence="7">
    <location>
        <position position="207"/>
    </location>
    <ligand>
        <name>Mg(2+)</name>
        <dbReference type="ChEBI" id="CHEBI:18420"/>
    </ligand>
</feature>
<dbReference type="InterPro" id="IPR025121">
    <property type="entry name" value="GTPase_HflX_N"/>
</dbReference>
<dbReference type="PROSITE" id="PS51705">
    <property type="entry name" value="G_HFLX"/>
    <property type="match status" value="1"/>
</dbReference>
<sequence>MRKIILAGVCLQANSSSFASAMQECEALCNACDLEVSGTITQQSKSMDPHTAFRRGKLETLKAMCEELGADGIIFYNPLKIQVSDRISAYCGVNVIDRTALILDIFSKRARSRQAKLQTEVARLQYDLPRVLHADNDNERSRGGAVTNRGAGEMRSSIIAARYQKKISDLKEELRKIEVRRYQDERRRRKTLLKRVALIGYTNVGKSSLMNAILSMQDAGGQEVLEQDMLFATLDTSVRMVQSKHKKFLLYDTVGFVSDLPHGLIEAFKSTLDAARDADLLIHVIDAADPSWQEKSAITQETLKEIHAEDIPQIHVFNKIDKLAHPERVDGLTISCYTKEGLDTLLEEIIEMIYPAEESIVCKLGYDKISMFDTYKAILDMDILEYHQDGLIARITGEKKMLHVFAKYQIKGE</sequence>
<evidence type="ECO:0000313" key="12">
    <source>
        <dbReference type="Proteomes" id="UP000284731"/>
    </source>
</evidence>
<comment type="subcellular location">
    <subcellularLocation>
        <location evidence="5">Cytoplasm</location>
    </subcellularLocation>
    <text evidence="5">May associate with membranes.</text>
</comment>
<dbReference type="EMBL" id="QRWX01000005">
    <property type="protein sequence ID" value="RGT53702.1"/>
    <property type="molecule type" value="Genomic_DNA"/>
</dbReference>
<keyword evidence="5" id="KW-0963">Cytoplasm</keyword>
<evidence type="ECO:0000256" key="3">
    <source>
        <dbReference type="ARBA" id="ARBA00022842"/>
    </source>
</evidence>
<dbReference type="Gene3D" id="3.40.50.11060">
    <property type="entry name" value="GTPase HflX, N-terminal domain"/>
    <property type="match status" value="1"/>
</dbReference>
<feature type="domain" description="Hflx-type G" evidence="10">
    <location>
        <begin position="194"/>
        <end position="357"/>
    </location>
</feature>
<feature type="coiled-coil region" evidence="8">
    <location>
        <begin position="160"/>
        <end position="187"/>
    </location>
</feature>
<dbReference type="NCBIfam" id="TIGR03156">
    <property type="entry name" value="GTP_HflX"/>
    <property type="match status" value="1"/>
</dbReference>
<dbReference type="PRINTS" id="PR00326">
    <property type="entry name" value="GTP1OBG"/>
</dbReference>
<evidence type="ECO:0000256" key="2">
    <source>
        <dbReference type="ARBA" id="ARBA00022741"/>
    </source>
</evidence>
<evidence type="ECO:0000256" key="5">
    <source>
        <dbReference type="HAMAP-Rule" id="MF_00900"/>
    </source>
</evidence>
<keyword evidence="8" id="KW-0175">Coiled coil</keyword>
<dbReference type="InterPro" id="IPR032305">
    <property type="entry name" value="GTP-bd_M"/>
</dbReference>
<dbReference type="GO" id="GO:0005525">
    <property type="term" value="F:GTP binding"/>
    <property type="evidence" value="ECO:0007669"/>
    <property type="project" value="UniProtKB-UniRule"/>
</dbReference>
<name>A0A412PAV2_9FIRM</name>
<dbReference type="PANTHER" id="PTHR10229">
    <property type="entry name" value="GTP-BINDING PROTEIN HFLX"/>
    <property type="match status" value="1"/>
</dbReference>
<feature type="binding site" evidence="6">
    <location>
        <begin position="200"/>
        <end position="207"/>
    </location>
    <ligand>
        <name>GTP</name>
        <dbReference type="ChEBI" id="CHEBI:37565"/>
    </ligand>
</feature>
<dbReference type="Proteomes" id="UP000284731">
    <property type="component" value="Unassembled WGS sequence"/>
</dbReference>
<dbReference type="Pfam" id="PF16360">
    <property type="entry name" value="GTP-bdg_M"/>
    <property type="match status" value="1"/>
</dbReference>
<dbReference type="AlphaFoldDB" id="A0A412PAV2"/>
<evidence type="ECO:0000256" key="9">
    <source>
        <dbReference type="SAM" id="SignalP"/>
    </source>
</evidence>
<dbReference type="GO" id="GO:0046872">
    <property type="term" value="F:metal ion binding"/>
    <property type="evidence" value="ECO:0007669"/>
    <property type="project" value="UniProtKB-KW"/>
</dbReference>
<dbReference type="CDD" id="cd01878">
    <property type="entry name" value="HflX"/>
    <property type="match status" value="1"/>
</dbReference>
<feature type="binding site" evidence="6">
    <location>
        <begin position="231"/>
        <end position="235"/>
    </location>
    <ligand>
        <name>GTP</name>
        <dbReference type="ChEBI" id="CHEBI:37565"/>
    </ligand>
</feature>
<evidence type="ECO:0000256" key="6">
    <source>
        <dbReference type="PIRSR" id="PIRSR006809-1"/>
    </source>
</evidence>
<gene>
    <name evidence="5 11" type="primary">hflX</name>
    <name evidence="11" type="ORF">DWX20_09710</name>
</gene>
<proteinExistence type="inferred from homology"/>
<dbReference type="InterPro" id="IPR006073">
    <property type="entry name" value="GTP-bd"/>
</dbReference>
<dbReference type="InterPro" id="IPR027417">
    <property type="entry name" value="P-loop_NTPase"/>
</dbReference>
<evidence type="ECO:0000256" key="4">
    <source>
        <dbReference type="ARBA" id="ARBA00023134"/>
    </source>
</evidence>